<sequence>MKEENLREGHIDQEEKEHLKQRITSSIVKYQRYKKRIRYGIGAAASIAFIGSIGFINYGKDSSSIEDYVKATEVNLKSENATEVTLILDDDKNINIDEDNTDIKYSNTGNKVKIGALKEVDQATIKNNEIVYNTLIVPFGRRSQIELSDGSKVWLNSGSKLVYPVIFKGKNREVYLEGEGIFDVVHNKKQPFIVKAENHEIEVLGTTFNVSNYPDDDYISTTLKSGSVQINYKGNSFLGRTKTMQISPGTQAVYTKTASAISAEKVDVDKYFSWRQGVFIFKRDNLKYIMKRLSRYYNVDIVINDKILEKQTFSGYLDLKEDVGNVVKIIKETANFEYAKQNGNQIIIN</sequence>
<dbReference type="InterPro" id="IPR012373">
    <property type="entry name" value="Ferrdict_sens_TM"/>
</dbReference>
<gene>
    <name evidence="4" type="ORF">SAMN06265377_2830</name>
</gene>
<keyword evidence="1" id="KW-0472">Membrane</keyword>
<dbReference type="PANTHER" id="PTHR30273:SF2">
    <property type="entry name" value="PROTEIN FECR"/>
    <property type="match status" value="1"/>
</dbReference>
<feature type="domain" description="Protein FecR C-terminal" evidence="3">
    <location>
        <begin position="279"/>
        <end position="348"/>
    </location>
</feature>
<evidence type="ECO:0000313" key="5">
    <source>
        <dbReference type="Proteomes" id="UP000219048"/>
    </source>
</evidence>
<dbReference type="Pfam" id="PF16344">
    <property type="entry name" value="FecR_C"/>
    <property type="match status" value="1"/>
</dbReference>
<dbReference type="PANTHER" id="PTHR30273">
    <property type="entry name" value="PERIPLASMIC SIGNAL SENSOR AND SIGMA FACTOR ACTIVATOR FECR-RELATED"/>
    <property type="match status" value="1"/>
</dbReference>
<evidence type="ECO:0000259" key="2">
    <source>
        <dbReference type="Pfam" id="PF04773"/>
    </source>
</evidence>
<name>A0A285MUX5_9FLAO</name>
<feature type="transmembrane region" description="Helical" evidence="1">
    <location>
        <begin position="39"/>
        <end position="58"/>
    </location>
</feature>
<feature type="domain" description="FecR protein" evidence="2">
    <location>
        <begin position="139"/>
        <end position="228"/>
    </location>
</feature>
<proteinExistence type="predicted"/>
<protein>
    <submittedName>
        <fullName evidence="4">FecR family protein</fullName>
    </submittedName>
</protein>
<dbReference type="GO" id="GO:0016989">
    <property type="term" value="F:sigma factor antagonist activity"/>
    <property type="evidence" value="ECO:0007669"/>
    <property type="project" value="TreeGrafter"/>
</dbReference>
<dbReference type="Gene3D" id="2.60.120.1440">
    <property type="match status" value="1"/>
</dbReference>
<dbReference type="EMBL" id="OBEH01000004">
    <property type="protein sequence ID" value="SNZ01000.1"/>
    <property type="molecule type" value="Genomic_DNA"/>
</dbReference>
<organism evidence="4 5">
    <name type="scientific">Flagellimonas pacifica</name>
    <dbReference type="NCBI Taxonomy" id="1247520"/>
    <lineage>
        <taxon>Bacteria</taxon>
        <taxon>Pseudomonadati</taxon>
        <taxon>Bacteroidota</taxon>
        <taxon>Flavobacteriia</taxon>
        <taxon>Flavobacteriales</taxon>
        <taxon>Flavobacteriaceae</taxon>
        <taxon>Flagellimonas</taxon>
    </lineage>
</organism>
<evidence type="ECO:0000256" key="1">
    <source>
        <dbReference type="SAM" id="Phobius"/>
    </source>
</evidence>
<dbReference type="Proteomes" id="UP000219048">
    <property type="component" value="Unassembled WGS sequence"/>
</dbReference>
<dbReference type="InterPro" id="IPR032508">
    <property type="entry name" value="FecR_C"/>
</dbReference>
<dbReference type="FunFam" id="2.60.120.1440:FF:000001">
    <property type="entry name" value="Putative anti-sigma factor"/>
    <property type="match status" value="1"/>
</dbReference>
<keyword evidence="5" id="KW-1185">Reference proteome</keyword>
<dbReference type="OrthoDB" id="651134at2"/>
<keyword evidence="1" id="KW-0812">Transmembrane</keyword>
<reference evidence="5" key="1">
    <citation type="submission" date="2017-09" db="EMBL/GenBank/DDBJ databases">
        <authorList>
            <person name="Varghese N."/>
            <person name="Submissions S."/>
        </authorList>
    </citation>
    <scope>NUCLEOTIDE SEQUENCE [LARGE SCALE GENOMIC DNA]</scope>
    <source>
        <strain evidence="5">DSM 25885</strain>
    </source>
</reference>
<accession>A0A285MUX5</accession>
<dbReference type="Pfam" id="PF04773">
    <property type="entry name" value="FecR"/>
    <property type="match status" value="1"/>
</dbReference>
<evidence type="ECO:0000259" key="3">
    <source>
        <dbReference type="Pfam" id="PF16344"/>
    </source>
</evidence>
<dbReference type="InterPro" id="IPR006860">
    <property type="entry name" value="FecR"/>
</dbReference>
<dbReference type="Gene3D" id="3.55.50.30">
    <property type="match status" value="1"/>
</dbReference>
<keyword evidence="1" id="KW-1133">Transmembrane helix</keyword>
<evidence type="ECO:0000313" key="4">
    <source>
        <dbReference type="EMBL" id="SNZ01000.1"/>
    </source>
</evidence>
<dbReference type="AlphaFoldDB" id="A0A285MUX5"/>
<dbReference type="RefSeq" id="WP_097046448.1">
    <property type="nucleotide sequence ID" value="NZ_OBEH01000004.1"/>
</dbReference>